<protein>
    <submittedName>
        <fullName evidence="7">U3 small nucleolar RNA-associated protein 18-like protein</fullName>
    </submittedName>
</protein>
<gene>
    <name evidence="7" type="ORF">M6B38_284590</name>
</gene>
<dbReference type="GO" id="GO:0032040">
    <property type="term" value="C:small-subunit processome"/>
    <property type="evidence" value="ECO:0007669"/>
    <property type="project" value="TreeGrafter"/>
</dbReference>
<dbReference type="AlphaFoldDB" id="A0AAX6I269"/>
<reference evidence="7" key="1">
    <citation type="journal article" date="2023" name="GigaByte">
        <title>Genome assembly of the bearded iris, Iris pallida Lam.</title>
        <authorList>
            <person name="Bruccoleri R.E."/>
            <person name="Oakeley E.J."/>
            <person name="Faust A.M.E."/>
            <person name="Altorfer M."/>
            <person name="Dessus-Babus S."/>
            <person name="Burckhardt D."/>
            <person name="Oertli M."/>
            <person name="Naumann U."/>
            <person name="Petersen F."/>
            <person name="Wong J."/>
        </authorList>
    </citation>
    <scope>NUCLEOTIDE SEQUENCE</scope>
    <source>
        <strain evidence="7">GSM-AAB239-AS_SAM_17_03QT</strain>
    </source>
</reference>
<dbReference type="EMBL" id="JANAVB010005597">
    <property type="protein sequence ID" value="KAJ6847051.1"/>
    <property type="molecule type" value="Genomic_DNA"/>
</dbReference>
<evidence type="ECO:0000256" key="2">
    <source>
        <dbReference type="ARBA" id="ARBA00022552"/>
    </source>
</evidence>
<evidence type="ECO:0000256" key="5">
    <source>
        <dbReference type="ARBA" id="ARBA00023242"/>
    </source>
</evidence>
<evidence type="ECO:0000313" key="7">
    <source>
        <dbReference type="EMBL" id="KAJ6847051.1"/>
    </source>
</evidence>
<evidence type="ECO:0000256" key="6">
    <source>
        <dbReference type="SAM" id="MobiDB-lite"/>
    </source>
</evidence>
<feature type="compositionally biased region" description="Basic and acidic residues" evidence="6">
    <location>
        <begin position="12"/>
        <end position="23"/>
    </location>
</feature>
<dbReference type="InterPro" id="IPR015943">
    <property type="entry name" value="WD40/YVTN_repeat-like_dom_sf"/>
</dbReference>
<reference evidence="7" key="2">
    <citation type="submission" date="2023-04" db="EMBL/GenBank/DDBJ databases">
        <authorList>
            <person name="Bruccoleri R.E."/>
            <person name="Oakeley E.J."/>
            <person name="Faust A.-M."/>
            <person name="Dessus-Babus S."/>
            <person name="Altorfer M."/>
            <person name="Burckhardt D."/>
            <person name="Oertli M."/>
            <person name="Naumann U."/>
            <person name="Petersen F."/>
            <person name="Wong J."/>
        </authorList>
    </citation>
    <scope>NUCLEOTIDE SEQUENCE</scope>
    <source>
        <strain evidence="7">GSM-AAB239-AS_SAM_17_03QT</strain>
        <tissue evidence="7">Leaf</tissue>
    </source>
</reference>
<keyword evidence="8" id="KW-1185">Reference proteome</keyword>
<organism evidence="7 8">
    <name type="scientific">Iris pallida</name>
    <name type="common">Sweet iris</name>
    <dbReference type="NCBI Taxonomy" id="29817"/>
    <lineage>
        <taxon>Eukaryota</taxon>
        <taxon>Viridiplantae</taxon>
        <taxon>Streptophyta</taxon>
        <taxon>Embryophyta</taxon>
        <taxon>Tracheophyta</taxon>
        <taxon>Spermatophyta</taxon>
        <taxon>Magnoliopsida</taxon>
        <taxon>Liliopsida</taxon>
        <taxon>Asparagales</taxon>
        <taxon>Iridaceae</taxon>
        <taxon>Iridoideae</taxon>
        <taxon>Irideae</taxon>
        <taxon>Iris</taxon>
    </lineage>
</organism>
<accession>A0AAX6I269</accession>
<feature type="compositionally biased region" description="Acidic residues" evidence="6">
    <location>
        <begin position="89"/>
        <end position="99"/>
    </location>
</feature>
<dbReference type="PANTHER" id="PTHR18359:SF0">
    <property type="entry name" value="U3 SMALL NUCLEOLAR RNA-ASSOCIATED PROTEIN 18 HOMOLOG"/>
    <property type="match status" value="1"/>
</dbReference>
<dbReference type="GO" id="GO:0034388">
    <property type="term" value="C:Pwp2p-containing subcomplex of 90S preribosome"/>
    <property type="evidence" value="ECO:0007669"/>
    <property type="project" value="TreeGrafter"/>
</dbReference>
<keyword evidence="2" id="KW-0698">rRNA processing</keyword>
<evidence type="ECO:0000313" key="8">
    <source>
        <dbReference type="Proteomes" id="UP001140949"/>
    </source>
</evidence>
<proteinExistence type="predicted"/>
<dbReference type="PANTHER" id="PTHR18359">
    <property type="entry name" value="WD-REPEAT PROTEIN-RELATED"/>
    <property type="match status" value="1"/>
</dbReference>
<feature type="compositionally biased region" description="Basic residues" evidence="6">
    <location>
        <begin position="46"/>
        <end position="56"/>
    </location>
</feature>
<dbReference type="Proteomes" id="UP001140949">
    <property type="component" value="Unassembled WGS sequence"/>
</dbReference>
<comment type="caution">
    <text evidence="7">The sequence shown here is derived from an EMBL/GenBank/DDBJ whole genome shotgun (WGS) entry which is preliminary data.</text>
</comment>
<keyword evidence="5" id="KW-0539">Nucleus</keyword>
<dbReference type="GO" id="GO:0006364">
    <property type="term" value="P:rRNA processing"/>
    <property type="evidence" value="ECO:0007669"/>
    <property type="project" value="UniProtKB-KW"/>
</dbReference>
<keyword evidence="4" id="KW-0677">Repeat</keyword>
<sequence>MSLISQNALRSNKREEEEERIPAAEENGSPFAVAANELQEEPEMKRSRKNSRKRSRRDSERKEQEQEMKSLESALFGTLYSPPEFGKEDADDGTKEEEEKEKQTLPVFFTDKSGGYVVSVYEEDVKKKPDGERKPVWVDEDDAAIEVDIEKVPRLRKLREFKDEKVISGAKFAERLRAQHRKLNPGTDWALLDRKVVASDDESANESDVTGDDVIRSNYELVEKSGVKLLPGVLEYSRLVDANAEEPSSGPINSVEFHQNGQLLLAAGLDKKLRFSRSTGGVTPRCRAFSWRIVRYVKLHSCQTGLR</sequence>
<feature type="region of interest" description="Disordered" evidence="6">
    <location>
        <begin position="1"/>
        <end position="106"/>
    </location>
</feature>
<evidence type="ECO:0000256" key="4">
    <source>
        <dbReference type="ARBA" id="ARBA00022737"/>
    </source>
</evidence>
<evidence type="ECO:0000256" key="3">
    <source>
        <dbReference type="ARBA" id="ARBA00022574"/>
    </source>
</evidence>
<feature type="compositionally biased region" description="Basic and acidic residues" evidence="6">
    <location>
        <begin position="57"/>
        <end position="70"/>
    </location>
</feature>
<name>A0AAX6I269_IRIPA</name>
<dbReference type="InterPro" id="IPR045161">
    <property type="entry name" value="Utp18"/>
</dbReference>
<evidence type="ECO:0000256" key="1">
    <source>
        <dbReference type="ARBA" id="ARBA00004604"/>
    </source>
</evidence>
<feature type="compositionally biased region" description="Polar residues" evidence="6">
    <location>
        <begin position="1"/>
        <end position="10"/>
    </location>
</feature>
<comment type="subcellular location">
    <subcellularLocation>
        <location evidence="1">Nucleus</location>
        <location evidence="1">Nucleolus</location>
    </subcellularLocation>
</comment>
<dbReference type="Gene3D" id="2.130.10.10">
    <property type="entry name" value="YVTN repeat-like/Quinoprotein amine dehydrogenase"/>
    <property type="match status" value="1"/>
</dbReference>
<keyword evidence="3" id="KW-0853">WD repeat</keyword>